<dbReference type="AlphaFoldDB" id="A0A8C1XVM4"/>
<proteinExistence type="predicted"/>
<organism evidence="2 3">
    <name type="scientific">Cyprinus carpio</name>
    <name type="common">Common carp</name>
    <dbReference type="NCBI Taxonomy" id="7962"/>
    <lineage>
        <taxon>Eukaryota</taxon>
        <taxon>Metazoa</taxon>
        <taxon>Chordata</taxon>
        <taxon>Craniata</taxon>
        <taxon>Vertebrata</taxon>
        <taxon>Euteleostomi</taxon>
        <taxon>Actinopterygii</taxon>
        <taxon>Neopterygii</taxon>
        <taxon>Teleostei</taxon>
        <taxon>Ostariophysi</taxon>
        <taxon>Cypriniformes</taxon>
        <taxon>Cyprinidae</taxon>
        <taxon>Cyprininae</taxon>
        <taxon>Cyprinus</taxon>
    </lineage>
</organism>
<dbReference type="Proteomes" id="UP000694700">
    <property type="component" value="Unplaced"/>
</dbReference>
<evidence type="ECO:0000313" key="3">
    <source>
        <dbReference type="Proteomes" id="UP000694700"/>
    </source>
</evidence>
<reference evidence="2" key="1">
    <citation type="submission" date="2025-08" db="UniProtKB">
        <authorList>
            <consortium name="Ensembl"/>
        </authorList>
    </citation>
    <scope>IDENTIFICATION</scope>
</reference>
<evidence type="ECO:0008006" key="4">
    <source>
        <dbReference type="Google" id="ProtNLM"/>
    </source>
</evidence>
<name>A0A8C1XVM4_CYPCA</name>
<protein>
    <recommendedName>
        <fullName evidence="4">VPS35 endosomal protein-sorting factor-like</fullName>
    </recommendedName>
</protein>
<accession>A0A8C1XVM4</accession>
<feature type="region of interest" description="Disordered" evidence="1">
    <location>
        <begin position="20"/>
        <end position="46"/>
    </location>
</feature>
<evidence type="ECO:0000313" key="2">
    <source>
        <dbReference type="Ensembl" id="ENSCCRP00015085813.1"/>
    </source>
</evidence>
<evidence type="ECO:0000256" key="1">
    <source>
        <dbReference type="SAM" id="MobiDB-lite"/>
    </source>
</evidence>
<sequence>MLSFITLYYNNVTFIRDKSVTDSKARRGGRKGSTSSSSSSSSSVVLDPLSSMLDGSDPLSLFAAVSQTPALPHSISAGKEEEVGSDFEPWSSKRGEILSRFTTTEKLSIVKHPVPAQRCQRRCALVWRNWMT</sequence>
<dbReference type="Ensembl" id="ENSCCRT00015088596.1">
    <property type="protein sequence ID" value="ENSCCRP00015085813.1"/>
    <property type="gene ID" value="ENSCCRG00015034597.1"/>
</dbReference>
<feature type="compositionally biased region" description="Low complexity" evidence="1">
    <location>
        <begin position="33"/>
        <end position="43"/>
    </location>
</feature>